<reference evidence="1" key="1">
    <citation type="journal article" date="2017" name="Appl. Environ. Microbiol.">
        <title>Molecular characterization of an Endozoicomonas-like organism causing infection in king scallop Pecten maximus L.</title>
        <authorList>
            <person name="Cano I."/>
            <person name="van Aerle R."/>
            <person name="Ross S."/>
            <person name="Verner-Jeffreys D.W."/>
            <person name="Paley R.K."/>
            <person name="Rimmer G."/>
            <person name="Ryder D."/>
            <person name="Hooper P."/>
            <person name="Stone D."/>
            <person name="Feist S.W."/>
        </authorList>
    </citation>
    <scope>NUCLEOTIDE SEQUENCE</scope>
</reference>
<accession>A0A2H9T6P0</accession>
<proteinExistence type="predicted"/>
<comment type="caution">
    <text evidence="1">The sequence shown here is derived from an EMBL/GenBank/DDBJ whole genome shotgun (WGS) entry which is preliminary data.</text>
</comment>
<gene>
    <name evidence="1" type="ORF">CI610_02165</name>
</gene>
<protein>
    <recommendedName>
        <fullName evidence="2">Transposase</fullName>
    </recommendedName>
</protein>
<name>A0A2H9T6P0_9ZZZZ</name>
<evidence type="ECO:0008006" key="2">
    <source>
        <dbReference type="Google" id="ProtNLM"/>
    </source>
</evidence>
<sequence>MDASDIKQMKDLEEENRRLKQMFSDFNLSCRSAKNDQPIIKQFQAALKHYPAYVFGQLLRY</sequence>
<evidence type="ECO:0000313" key="1">
    <source>
        <dbReference type="EMBL" id="PJE78891.1"/>
    </source>
</evidence>
<dbReference type="EMBL" id="NSIT01000118">
    <property type="protein sequence ID" value="PJE78891.1"/>
    <property type="molecule type" value="Genomic_DNA"/>
</dbReference>
<organism evidence="1">
    <name type="scientific">invertebrate metagenome</name>
    <dbReference type="NCBI Taxonomy" id="1711999"/>
    <lineage>
        <taxon>unclassified sequences</taxon>
        <taxon>metagenomes</taxon>
        <taxon>organismal metagenomes</taxon>
    </lineage>
</organism>
<dbReference type="AlphaFoldDB" id="A0A2H9T6P0"/>